<keyword evidence="1" id="KW-0472">Membrane</keyword>
<dbReference type="AlphaFoldDB" id="A0A075WYU2"/>
<proteinExistence type="predicted"/>
<dbReference type="KEGG" id="tcm:HL41_02960"/>
<evidence type="ECO:0000256" key="1">
    <source>
        <dbReference type="SAM" id="Phobius"/>
    </source>
</evidence>
<dbReference type="HOGENOM" id="CLU_2467995_0_0_0"/>
<keyword evidence="1" id="KW-1133">Transmembrane helix</keyword>
<evidence type="ECO:0000313" key="3">
    <source>
        <dbReference type="Proteomes" id="UP000028481"/>
    </source>
</evidence>
<feature type="transmembrane region" description="Helical" evidence="1">
    <location>
        <begin position="65"/>
        <end position="83"/>
    </location>
</feature>
<dbReference type="EMBL" id="CP008796">
    <property type="protein sequence ID" value="AIH03832.1"/>
    <property type="molecule type" value="Genomic_DNA"/>
</dbReference>
<accession>A0A075WYU2</accession>
<reference evidence="2 3" key="1">
    <citation type="journal article" date="2015" name="Genome Announc.">
        <title>Genome Sequence of a Sulfate-Reducing Thermophilic Bacterium, Thermodesulfobacterium commune DSM 2178T (Phylum Thermodesulfobacteria).</title>
        <authorList>
            <person name="Bhatnagar S."/>
            <person name="Badger J.H."/>
            <person name="Madupu R."/>
            <person name="Khouri H.M."/>
            <person name="O'Connor E.M."/>
            <person name="Robb F.T."/>
            <person name="Ward N.L."/>
            <person name="Eisen J.A."/>
        </authorList>
    </citation>
    <scope>NUCLEOTIDE SEQUENCE [LARGE SCALE GENOMIC DNA]</scope>
    <source>
        <strain evidence="2 3">DSM 2178</strain>
    </source>
</reference>
<name>A0A075WYU2_9BACT</name>
<evidence type="ECO:0000313" key="2">
    <source>
        <dbReference type="EMBL" id="AIH03832.1"/>
    </source>
</evidence>
<keyword evidence="1" id="KW-0812">Transmembrane</keyword>
<keyword evidence="3" id="KW-1185">Reference proteome</keyword>
<sequence>MIWWEGIKELGVRLSEECKDFSVFGVRFRGVICRGLCSLTNLLGVEGKTDRLLLRLLSLRAMESLFFFILLLSILLLYNATYIKQKLT</sequence>
<organism evidence="2 3">
    <name type="scientific">Thermodesulfobacterium commune DSM 2178</name>
    <dbReference type="NCBI Taxonomy" id="289377"/>
    <lineage>
        <taxon>Bacteria</taxon>
        <taxon>Pseudomonadati</taxon>
        <taxon>Thermodesulfobacteriota</taxon>
        <taxon>Thermodesulfobacteria</taxon>
        <taxon>Thermodesulfobacteriales</taxon>
        <taxon>Thermodesulfobacteriaceae</taxon>
        <taxon>Thermodesulfobacterium</taxon>
    </lineage>
</organism>
<dbReference type="STRING" id="289377.HL41_02960"/>
<dbReference type="Proteomes" id="UP000028481">
    <property type="component" value="Chromosome"/>
</dbReference>
<dbReference type="PaxDb" id="289377-HL41_02960"/>
<protein>
    <submittedName>
        <fullName evidence="2">Uncharacterized protein</fullName>
    </submittedName>
</protein>
<gene>
    <name evidence="2" type="ORF">HL41_02960</name>
</gene>